<evidence type="ECO:0000313" key="4">
    <source>
        <dbReference type="Proteomes" id="UP000184080"/>
    </source>
</evidence>
<dbReference type="RefSeq" id="WP_073011096.1">
    <property type="nucleotide sequence ID" value="NZ_FQZO01000009.1"/>
</dbReference>
<sequence length="384" mass="42023">MILVNCKIYTMEGKVIEKGSIHIKDKKIDKITEYNYCLEGEDIIDLKGASVYPGFIDAHTHLGILEENMGFEGNDLNETSDPITPHLRGIDGINPMDGCFKRAVKAGVTSVLTGPGSANVMGGEFAAIKTYGISVDEMIIKAPVALKVAFGENPKRFYNAKGKMPITRMGTAALLRETLTKAINYKNKKQKARENNEFFEKDLKMEAILPVLDKSIPLKAHAHRADDILTALRIAKEFDLDITLDHCTEGHLVKEQIKASGKPVLLGPGMHYNAKVELSNRSFEAAAILTKMGVKVAIITDHPVVEIQYLPLSAALCVKAGMSEEEALKAITINAAEIAGIDHRVGSIKEGKDADLVIFNGNPLDNFTETLYTIVDGEIVYKNL</sequence>
<dbReference type="EMBL" id="FQZO01000009">
    <property type="protein sequence ID" value="SHJ84549.1"/>
    <property type="molecule type" value="Genomic_DNA"/>
</dbReference>
<evidence type="ECO:0000313" key="3">
    <source>
        <dbReference type="EMBL" id="SHJ84549.1"/>
    </source>
</evidence>
<dbReference type="AlphaFoldDB" id="A0A1M6MM74"/>
<organism evidence="3 4">
    <name type="scientific">Clostridium amylolyticum</name>
    <dbReference type="NCBI Taxonomy" id="1121298"/>
    <lineage>
        <taxon>Bacteria</taxon>
        <taxon>Bacillati</taxon>
        <taxon>Bacillota</taxon>
        <taxon>Clostridia</taxon>
        <taxon>Eubacteriales</taxon>
        <taxon>Clostridiaceae</taxon>
        <taxon>Clostridium</taxon>
    </lineage>
</organism>
<feature type="domain" description="Amidohydrolase-related" evidence="2">
    <location>
        <begin position="51"/>
        <end position="380"/>
    </location>
</feature>
<keyword evidence="4" id="KW-1185">Reference proteome</keyword>
<accession>A0A1M6MM74</accession>
<dbReference type="SUPFAM" id="SSF51556">
    <property type="entry name" value="Metallo-dependent hydrolases"/>
    <property type="match status" value="1"/>
</dbReference>
<keyword evidence="1" id="KW-0175">Coiled coil</keyword>
<protein>
    <submittedName>
        <fullName evidence="3">Imidazolonepropionase</fullName>
    </submittedName>
</protein>
<dbReference type="Proteomes" id="UP000184080">
    <property type="component" value="Unassembled WGS sequence"/>
</dbReference>
<gene>
    <name evidence="3" type="ORF">SAMN05444401_4024</name>
</gene>
<dbReference type="Gene3D" id="3.20.20.140">
    <property type="entry name" value="Metal-dependent hydrolases"/>
    <property type="match status" value="1"/>
</dbReference>
<dbReference type="PANTHER" id="PTHR43135:SF3">
    <property type="entry name" value="ALPHA-D-RIBOSE 1-METHYLPHOSPHONATE 5-TRIPHOSPHATE DIPHOSPHATASE"/>
    <property type="match status" value="1"/>
</dbReference>
<dbReference type="Pfam" id="PF01979">
    <property type="entry name" value="Amidohydro_1"/>
    <property type="match status" value="1"/>
</dbReference>
<evidence type="ECO:0000256" key="1">
    <source>
        <dbReference type="SAM" id="Coils"/>
    </source>
</evidence>
<dbReference type="SUPFAM" id="SSF51338">
    <property type="entry name" value="Composite domain of metallo-dependent hydrolases"/>
    <property type="match status" value="1"/>
</dbReference>
<dbReference type="InterPro" id="IPR032466">
    <property type="entry name" value="Metal_Hydrolase"/>
</dbReference>
<name>A0A1M6MM74_9CLOT</name>
<dbReference type="OrthoDB" id="9802793at2"/>
<reference evidence="3 4" key="1">
    <citation type="submission" date="2016-11" db="EMBL/GenBank/DDBJ databases">
        <authorList>
            <person name="Jaros S."/>
            <person name="Januszkiewicz K."/>
            <person name="Wedrychowicz H."/>
        </authorList>
    </citation>
    <scope>NUCLEOTIDE SEQUENCE [LARGE SCALE GENOMIC DNA]</scope>
    <source>
        <strain evidence="3 4">DSM 21864</strain>
    </source>
</reference>
<dbReference type="PANTHER" id="PTHR43135">
    <property type="entry name" value="ALPHA-D-RIBOSE 1-METHYLPHOSPHONATE 5-TRIPHOSPHATE DIPHOSPHATASE"/>
    <property type="match status" value="1"/>
</dbReference>
<dbReference type="InterPro" id="IPR006680">
    <property type="entry name" value="Amidohydro-rel"/>
</dbReference>
<dbReference type="STRING" id="1121298.SAMN05444401_4024"/>
<dbReference type="GO" id="GO:0016810">
    <property type="term" value="F:hydrolase activity, acting on carbon-nitrogen (but not peptide) bonds"/>
    <property type="evidence" value="ECO:0007669"/>
    <property type="project" value="InterPro"/>
</dbReference>
<evidence type="ECO:0000259" key="2">
    <source>
        <dbReference type="Pfam" id="PF01979"/>
    </source>
</evidence>
<feature type="coiled-coil region" evidence="1">
    <location>
        <begin position="175"/>
        <end position="202"/>
    </location>
</feature>
<dbReference type="InterPro" id="IPR051781">
    <property type="entry name" value="Metallo-dep_Hydrolase"/>
</dbReference>
<dbReference type="CDD" id="cd01309">
    <property type="entry name" value="Met_dep_hydrolase_C"/>
    <property type="match status" value="1"/>
</dbReference>
<dbReference type="InterPro" id="IPR011059">
    <property type="entry name" value="Metal-dep_hydrolase_composite"/>
</dbReference>
<proteinExistence type="predicted"/>